<dbReference type="InterPro" id="IPR001789">
    <property type="entry name" value="Sig_transdc_resp-reg_receiver"/>
</dbReference>
<keyword evidence="2 6" id="KW-0238">DNA-binding</keyword>
<dbReference type="SUPFAM" id="SSF46894">
    <property type="entry name" value="C-terminal effector domain of the bipartite response regulators"/>
    <property type="match status" value="1"/>
</dbReference>
<evidence type="ECO:0000259" key="5">
    <source>
        <dbReference type="PROSITE" id="PS50110"/>
    </source>
</evidence>
<keyword evidence="1 3" id="KW-0597">Phosphoprotein</keyword>
<dbReference type="SMART" id="SM00448">
    <property type="entry name" value="REC"/>
    <property type="match status" value="1"/>
</dbReference>
<dbReference type="SMART" id="SM00421">
    <property type="entry name" value="HTH_LUXR"/>
    <property type="match status" value="1"/>
</dbReference>
<feature type="domain" description="Response regulatory" evidence="5">
    <location>
        <begin position="3"/>
        <end position="119"/>
    </location>
</feature>
<evidence type="ECO:0000313" key="6">
    <source>
        <dbReference type="EMBL" id="BBE31567.1"/>
    </source>
</evidence>
<dbReference type="PANTHER" id="PTHR43214">
    <property type="entry name" value="TWO-COMPONENT RESPONSE REGULATOR"/>
    <property type="match status" value="1"/>
</dbReference>
<dbReference type="Proteomes" id="UP000516361">
    <property type="component" value="Chromosome"/>
</dbReference>
<evidence type="ECO:0000313" key="7">
    <source>
        <dbReference type="Proteomes" id="UP000516361"/>
    </source>
</evidence>
<dbReference type="SUPFAM" id="SSF52172">
    <property type="entry name" value="CheY-like"/>
    <property type="match status" value="1"/>
</dbReference>
<dbReference type="RefSeq" id="WP_190614178.1">
    <property type="nucleotide sequence ID" value="NZ_AP018712.1"/>
</dbReference>
<dbReference type="InterPro" id="IPR039420">
    <property type="entry name" value="WalR-like"/>
</dbReference>
<dbReference type="InParanoid" id="A0A7G1G9E2"/>
<sequence length="218" mass="24540">MIKVMIVDDQTLVREGISMLLSLCHDIELVAEASNGEEALNLIEEKKPDVILMDIKMPIMNGVKATKIIKVKYPNIKILILTTFKDDEFIFEALKNGADGYILKDVKSDKIIESIKTVYSGNLLLHSEIANKVIKELGNKSKNTKENKLEINGPYESLTSREVEIAQLISIGKSNKEISQLLFITEGTVKNHITRILSKLQIRDRTQLALYVQKVMNG</sequence>
<dbReference type="GO" id="GO:0000160">
    <property type="term" value="P:phosphorelay signal transduction system"/>
    <property type="evidence" value="ECO:0007669"/>
    <property type="project" value="InterPro"/>
</dbReference>
<dbReference type="PROSITE" id="PS50110">
    <property type="entry name" value="RESPONSE_REGULATORY"/>
    <property type="match status" value="1"/>
</dbReference>
<dbReference type="KEGG" id="ocy:OSSY52_17080"/>
<organism evidence="6 7">
    <name type="scientific">Tepiditoga spiralis</name>
    <dbReference type="NCBI Taxonomy" id="2108365"/>
    <lineage>
        <taxon>Bacteria</taxon>
        <taxon>Thermotogati</taxon>
        <taxon>Thermotogota</taxon>
        <taxon>Thermotogae</taxon>
        <taxon>Petrotogales</taxon>
        <taxon>Petrotogaceae</taxon>
        <taxon>Tepiditoga</taxon>
    </lineage>
</organism>
<dbReference type="InterPro" id="IPR000792">
    <property type="entry name" value="Tscrpt_reg_LuxR_C"/>
</dbReference>
<dbReference type="CDD" id="cd06170">
    <property type="entry name" value="LuxR_C_like"/>
    <property type="match status" value="1"/>
</dbReference>
<accession>A0A7G1G9E2</accession>
<dbReference type="InterPro" id="IPR016032">
    <property type="entry name" value="Sig_transdc_resp-reg_C-effctor"/>
</dbReference>
<evidence type="ECO:0000256" key="2">
    <source>
        <dbReference type="ARBA" id="ARBA00023125"/>
    </source>
</evidence>
<dbReference type="GO" id="GO:0006355">
    <property type="term" value="P:regulation of DNA-templated transcription"/>
    <property type="evidence" value="ECO:0007669"/>
    <property type="project" value="InterPro"/>
</dbReference>
<dbReference type="AlphaFoldDB" id="A0A7G1G9E2"/>
<evidence type="ECO:0000256" key="1">
    <source>
        <dbReference type="ARBA" id="ARBA00022553"/>
    </source>
</evidence>
<dbReference type="Pfam" id="PF00196">
    <property type="entry name" value="GerE"/>
    <property type="match status" value="1"/>
</dbReference>
<gene>
    <name evidence="6" type="ORF">OSSY52_17080</name>
</gene>
<dbReference type="EMBL" id="AP018712">
    <property type="protein sequence ID" value="BBE31567.1"/>
    <property type="molecule type" value="Genomic_DNA"/>
</dbReference>
<dbReference type="Gene3D" id="3.40.50.2300">
    <property type="match status" value="1"/>
</dbReference>
<evidence type="ECO:0000256" key="3">
    <source>
        <dbReference type="PROSITE-ProRule" id="PRU00169"/>
    </source>
</evidence>
<dbReference type="PANTHER" id="PTHR43214:SF40">
    <property type="entry name" value="TRANSCRIPTIONAL REGULATORY PROTEIN LNRK"/>
    <property type="match status" value="1"/>
</dbReference>
<feature type="domain" description="HTH luxR-type" evidence="4">
    <location>
        <begin position="151"/>
        <end position="216"/>
    </location>
</feature>
<dbReference type="Pfam" id="PF00072">
    <property type="entry name" value="Response_reg"/>
    <property type="match status" value="1"/>
</dbReference>
<dbReference type="FunCoup" id="A0A7G1G9E2">
    <property type="interactions" value="128"/>
</dbReference>
<feature type="modified residue" description="4-aspartylphosphate" evidence="3">
    <location>
        <position position="54"/>
    </location>
</feature>
<dbReference type="InterPro" id="IPR011006">
    <property type="entry name" value="CheY-like_superfamily"/>
</dbReference>
<dbReference type="GO" id="GO:0003677">
    <property type="term" value="F:DNA binding"/>
    <property type="evidence" value="ECO:0007669"/>
    <property type="project" value="UniProtKB-KW"/>
</dbReference>
<evidence type="ECO:0000259" key="4">
    <source>
        <dbReference type="PROSITE" id="PS50043"/>
    </source>
</evidence>
<reference evidence="6 7" key="1">
    <citation type="submission" date="2018-06" db="EMBL/GenBank/DDBJ databases">
        <title>Genome sequencing of Oceanotoga sp. sy52.</title>
        <authorList>
            <person name="Mori K."/>
        </authorList>
    </citation>
    <scope>NUCLEOTIDE SEQUENCE [LARGE SCALE GENOMIC DNA]</scope>
    <source>
        <strain evidence="7">sy52</strain>
    </source>
</reference>
<protein>
    <submittedName>
        <fullName evidence="6">DNA-binding response regulator</fullName>
    </submittedName>
</protein>
<name>A0A7G1G9E2_9BACT</name>
<dbReference type="PRINTS" id="PR00038">
    <property type="entry name" value="HTHLUXR"/>
</dbReference>
<dbReference type="InterPro" id="IPR058245">
    <property type="entry name" value="NreC/VraR/RcsB-like_REC"/>
</dbReference>
<dbReference type="CDD" id="cd17535">
    <property type="entry name" value="REC_NarL-like"/>
    <property type="match status" value="1"/>
</dbReference>
<keyword evidence="7" id="KW-1185">Reference proteome</keyword>
<proteinExistence type="predicted"/>
<dbReference type="PROSITE" id="PS00622">
    <property type="entry name" value="HTH_LUXR_1"/>
    <property type="match status" value="1"/>
</dbReference>
<dbReference type="PROSITE" id="PS50043">
    <property type="entry name" value="HTH_LUXR_2"/>
    <property type="match status" value="1"/>
</dbReference>